<sequence>MPVFHTKTIESILEPVSKQVAQLVILHEEGADGNALPPLDAPIGVVQKAVANLQKVGEETVQESSDLLLKRDMPPALDMVQVASESLGKAAMLISADPFSVEGREILIKGARGILQGTSDLLLAFDQGEVRKLIKQVRAVLDYIGLADQVIRMEDVVTFLKSLSPSLTRVGQAVRARGEELTSLVHRDLLIGALERAINLSPQLISGLKLFVNTAPDDANRAQAAEQRDLAQVNMQDELREVIRVLQLVHYDVHGWEPISLAELKRLNQNLDEQMVDAKRWIADTNASPGGEGERRAREAAQTAAQLGQAAGAAGAPLVAAAQKFGVETERLAGLRNQGVDAAGQKSQQLATLQSANEVEEKAKQAMEQGSAAARAYHKVRDNWQAAQQWLADSSAPSGAGSKAVGEVLEAGRSAGALMNAKDRAEMDRMAAQDVLDAAIKNQDAAKAKNAAAQLEPRVDALKNTMEEAAVAALATEFSDTSSALKALSNATYQPMSNPNRTQLFVAKAAIFAETSSRLAGLGRLAAPQVGTEKEIKEANKLSARLEEIAPAIVKAGRIVLQDPENKPAKEHFELLKEEWTQAVDKLAANLDSCADAGKLVRALELQMIEDQKDVKSHVSTNDVARVLPSAGNMARRAHRVLMVAKREAENSEDPVYVNNLKQAFNVLNTKVQPMIMSAKGYAQSQNPDSTSTLVNSGEDLIAAVSAVREAMEPPKEPDFPAPPSPPPAYGSGAHGASGPPQVPDDPNEGSAPPVPPEYEEEFPSDDSDADQDIYLPAKELFDEVNKWMAKGNSLIDAAKKMALLMAEMSRLVQEGGDKRELIRCAHEIVKYGQLVAKLSREISAKCTDKRIKNNMTGSSQNIETIATQFRILSTVKATMLNAKDVSDDEAAQAHEMLVHNAQNLMKYVKEVVREANAANIKIRADTGLTIKWIPKDQQVKQRRRKTRKSQPN</sequence>
<dbReference type="PRINTS" id="PR00806">
    <property type="entry name" value="VINCULIN"/>
</dbReference>
<evidence type="ECO:0000256" key="2">
    <source>
        <dbReference type="ARBA" id="ARBA00004496"/>
    </source>
</evidence>
<gene>
    <name evidence="9" type="ORF">GSOID_T00001684001</name>
</gene>
<keyword evidence="5" id="KW-0963">Cytoplasm</keyword>
<dbReference type="Proteomes" id="UP000001307">
    <property type="component" value="Unassembled WGS sequence"/>
</dbReference>
<dbReference type="Gene3D" id="1.20.120.230">
    <property type="entry name" value="Alpha-catenin/vinculin-like"/>
    <property type="match status" value="3"/>
</dbReference>
<feature type="compositionally biased region" description="Acidic residues" evidence="8">
    <location>
        <begin position="758"/>
        <end position="771"/>
    </location>
</feature>
<dbReference type="InParanoid" id="E4XRA6"/>
<comment type="similarity">
    <text evidence="3">Belongs to the vinculin/alpha-catenin family.</text>
</comment>
<organism evidence="9">
    <name type="scientific">Oikopleura dioica</name>
    <name type="common">Tunicate</name>
    <dbReference type="NCBI Taxonomy" id="34765"/>
    <lineage>
        <taxon>Eukaryota</taxon>
        <taxon>Metazoa</taxon>
        <taxon>Chordata</taxon>
        <taxon>Tunicata</taxon>
        <taxon>Appendicularia</taxon>
        <taxon>Copelata</taxon>
        <taxon>Oikopleuridae</taxon>
        <taxon>Oikopleura</taxon>
    </lineage>
</organism>
<dbReference type="GO" id="GO:0005737">
    <property type="term" value="C:cytoplasm"/>
    <property type="evidence" value="ECO:0007669"/>
    <property type="project" value="UniProtKB-SubCell"/>
</dbReference>
<evidence type="ECO:0000313" key="10">
    <source>
        <dbReference type="Proteomes" id="UP000001307"/>
    </source>
</evidence>
<proteinExistence type="inferred from homology"/>
<keyword evidence="10" id="KW-1185">Reference proteome</keyword>
<dbReference type="AlphaFoldDB" id="E4XRA6"/>
<feature type="compositionally biased region" description="Pro residues" evidence="8">
    <location>
        <begin position="720"/>
        <end position="729"/>
    </location>
</feature>
<protein>
    <recommendedName>
        <fullName evidence="4">Vinculin</fullName>
    </recommendedName>
    <alternativeName>
        <fullName evidence="7">Metavinculin</fullName>
    </alternativeName>
</protein>
<dbReference type="SUPFAM" id="SSF47220">
    <property type="entry name" value="alpha-catenin/vinculin-like"/>
    <property type="match status" value="6"/>
</dbReference>
<dbReference type="Pfam" id="PF01044">
    <property type="entry name" value="Vinculin"/>
    <property type="match status" value="1"/>
</dbReference>
<evidence type="ECO:0000256" key="5">
    <source>
        <dbReference type="ARBA" id="ARBA00022490"/>
    </source>
</evidence>
<dbReference type="InterPro" id="IPR017997">
    <property type="entry name" value="Vinculin"/>
</dbReference>
<evidence type="ECO:0000256" key="8">
    <source>
        <dbReference type="SAM" id="MobiDB-lite"/>
    </source>
</evidence>
<dbReference type="GO" id="GO:0051015">
    <property type="term" value="F:actin filament binding"/>
    <property type="evidence" value="ECO:0007669"/>
    <property type="project" value="InterPro"/>
</dbReference>
<dbReference type="EMBL" id="FN653115">
    <property type="protein sequence ID" value="CBY12322.1"/>
    <property type="molecule type" value="Genomic_DNA"/>
</dbReference>
<dbReference type="OrthoDB" id="29742at2759"/>
<evidence type="ECO:0000256" key="1">
    <source>
        <dbReference type="ARBA" id="ARBA00004188"/>
    </source>
</evidence>
<dbReference type="InterPro" id="IPR036723">
    <property type="entry name" value="Alpha-catenin/vinculin-like_sf"/>
</dbReference>
<evidence type="ECO:0000256" key="3">
    <source>
        <dbReference type="ARBA" id="ARBA00008376"/>
    </source>
</evidence>
<evidence type="ECO:0000256" key="4">
    <source>
        <dbReference type="ARBA" id="ARBA00014125"/>
    </source>
</evidence>
<dbReference type="InterPro" id="IPR006077">
    <property type="entry name" value="Vinculin/catenin"/>
</dbReference>
<keyword evidence="6" id="KW-0009">Actin-binding</keyword>
<dbReference type="GO" id="GO:0002102">
    <property type="term" value="C:podosome"/>
    <property type="evidence" value="ECO:0007669"/>
    <property type="project" value="UniProtKB-SubCell"/>
</dbReference>
<name>E4XRA6_OIKDI</name>
<dbReference type="PANTHER" id="PTHR46180">
    <property type="entry name" value="VINCULIN"/>
    <property type="match status" value="1"/>
</dbReference>
<dbReference type="Gene3D" id="1.20.120.810">
    <property type="entry name" value="Vinculin, Vh2 four-helix bundle"/>
    <property type="match status" value="2"/>
</dbReference>
<accession>E4XRA6</accession>
<feature type="region of interest" description="Disordered" evidence="8">
    <location>
        <begin position="711"/>
        <end position="771"/>
    </location>
</feature>
<evidence type="ECO:0000313" key="9">
    <source>
        <dbReference type="EMBL" id="CBY12322.1"/>
    </source>
</evidence>
<dbReference type="GO" id="GO:0007155">
    <property type="term" value="P:cell adhesion"/>
    <property type="evidence" value="ECO:0007669"/>
    <property type="project" value="InterPro"/>
</dbReference>
<feature type="compositionally biased region" description="Low complexity" evidence="8">
    <location>
        <begin position="730"/>
        <end position="740"/>
    </location>
</feature>
<evidence type="ECO:0000256" key="7">
    <source>
        <dbReference type="ARBA" id="ARBA00033411"/>
    </source>
</evidence>
<comment type="subcellular location">
    <subcellularLocation>
        <location evidence="1">Cell projection</location>
        <location evidence="1">Podosome</location>
    </subcellularLocation>
    <subcellularLocation>
        <location evidence="2">Cytoplasm</location>
    </subcellularLocation>
</comment>
<dbReference type="FunCoup" id="E4XRA6">
    <property type="interactions" value="54"/>
</dbReference>
<evidence type="ECO:0000256" key="6">
    <source>
        <dbReference type="ARBA" id="ARBA00023203"/>
    </source>
</evidence>
<reference evidence="9" key="1">
    <citation type="journal article" date="2010" name="Science">
        <title>Plasticity of animal genome architecture unmasked by rapid evolution of a pelagic tunicate.</title>
        <authorList>
            <person name="Denoeud F."/>
            <person name="Henriet S."/>
            <person name="Mungpakdee S."/>
            <person name="Aury J.M."/>
            <person name="Da Silva C."/>
            <person name="Brinkmann H."/>
            <person name="Mikhaleva J."/>
            <person name="Olsen L.C."/>
            <person name="Jubin C."/>
            <person name="Canestro C."/>
            <person name="Bouquet J.M."/>
            <person name="Danks G."/>
            <person name="Poulain J."/>
            <person name="Campsteijn C."/>
            <person name="Adamski M."/>
            <person name="Cross I."/>
            <person name="Yadetie F."/>
            <person name="Muffato M."/>
            <person name="Louis A."/>
            <person name="Butcher S."/>
            <person name="Tsagkogeorga G."/>
            <person name="Konrad A."/>
            <person name="Singh S."/>
            <person name="Jensen M.F."/>
            <person name="Cong E.H."/>
            <person name="Eikeseth-Otteraa H."/>
            <person name="Noel B."/>
            <person name="Anthouard V."/>
            <person name="Porcel B.M."/>
            <person name="Kachouri-Lafond R."/>
            <person name="Nishino A."/>
            <person name="Ugolini M."/>
            <person name="Chourrout P."/>
            <person name="Nishida H."/>
            <person name="Aasland R."/>
            <person name="Huzurbazar S."/>
            <person name="Westhof E."/>
            <person name="Delsuc F."/>
            <person name="Lehrach H."/>
            <person name="Reinhardt R."/>
            <person name="Weissenbach J."/>
            <person name="Roy S.W."/>
            <person name="Artiguenave F."/>
            <person name="Postlethwait J.H."/>
            <person name="Manak J.R."/>
            <person name="Thompson E.M."/>
            <person name="Jaillon O."/>
            <person name="Du Pasquier L."/>
            <person name="Boudinot P."/>
            <person name="Liberles D.A."/>
            <person name="Volff J.N."/>
            <person name="Philippe H."/>
            <person name="Lenhard B."/>
            <person name="Roest Crollius H."/>
            <person name="Wincker P."/>
            <person name="Chourrout D."/>
        </authorList>
    </citation>
    <scope>NUCLEOTIDE SEQUENCE [LARGE SCALE GENOMIC DNA]</scope>
</reference>